<organism evidence="3 4">
    <name type="scientific">Letharia lupina</name>
    <dbReference type="NCBI Taxonomy" id="560253"/>
    <lineage>
        <taxon>Eukaryota</taxon>
        <taxon>Fungi</taxon>
        <taxon>Dikarya</taxon>
        <taxon>Ascomycota</taxon>
        <taxon>Pezizomycotina</taxon>
        <taxon>Lecanoromycetes</taxon>
        <taxon>OSLEUM clade</taxon>
        <taxon>Lecanoromycetidae</taxon>
        <taxon>Lecanorales</taxon>
        <taxon>Lecanorineae</taxon>
        <taxon>Parmeliaceae</taxon>
        <taxon>Letharia</taxon>
    </lineage>
</organism>
<dbReference type="Gene3D" id="3.40.630.30">
    <property type="match status" value="1"/>
</dbReference>
<dbReference type="Pfam" id="PF13302">
    <property type="entry name" value="Acetyltransf_3"/>
    <property type="match status" value="1"/>
</dbReference>
<protein>
    <recommendedName>
        <fullName evidence="2">N-acetyltransferase domain-containing protein</fullName>
    </recommendedName>
</protein>
<evidence type="ECO:0000256" key="1">
    <source>
        <dbReference type="SAM" id="MobiDB-lite"/>
    </source>
</evidence>
<proteinExistence type="predicted"/>
<dbReference type="SUPFAM" id="SSF55729">
    <property type="entry name" value="Acyl-CoA N-acyltransferases (Nat)"/>
    <property type="match status" value="1"/>
</dbReference>
<reference evidence="3 4" key="1">
    <citation type="journal article" date="2020" name="Genomics">
        <title>Complete, high-quality genomes from long-read metagenomic sequencing of two wolf lichen thalli reveals enigmatic genome architecture.</title>
        <authorList>
            <person name="McKenzie S.K."/>
            <person name="Walston R.F."/>
            <person name="Allen J.L."/>
        </authorList>
    </citation>
    <scope>NUCLEOTIDE SEQUENCE [LARGE SCALE GENOMIC DNA]</scope>
    <source>
        <strain evidence="3">WasteWater1</strain>
    </source>
</reference>
<feature type="compositionally biased region" description="Basic and acidic residues" evidence="1">
    <location>
        <begin position="9"/>
        <end position="25"/>
    </location>
</feature>
<sequence length="309" mass="35247">MARIRRSNHSIEHQSTKGHSTESETIKTLRLQLREARESDLADFHEMLSSGDVMRYWAWPTHTSIDQTKSYLNDMIASATNGDMEFAIVLPAPMPVDRFSTAVSKDKVIGTAGIWDEATGEIELMLHRDSWGQGYMSEVLTTLIPIFWQKGLQKVIADVDPRNKGSIKLLNRFGFVETRREKNTFETDIGCPFLPERRALKPKFSTFDNGVRVSNISAAGLLKGITTSPRVALYVEEFAITSWRDRWENEEKAVNTPMAFDPQAEEEGRRYRHTPYAEEDLKLLERAAKRVEPVVGDVESLVEGIKRWK</sequence>
<dbReference type="InterPro" id="IPR000182">
    <property type="entry name" value="GNAT_dom"/>
</dbReference>
<feature type="domain" description="N-acetyltransferase" evidence="2">
    <location>
        <begin position="31"/>
        <end position="201"/>
    </location>
</feature>
<dbReference type="EMBL" id="JACCJB010000005">
    <property type="protein sequence ID" value="KAF6226899.1"/>
    <property type="molecule type" value="Genomic_DNA"/>
</dbReference>
<comment type="caution">
    <text evidence="3">The sequence shown here is derived from an EMBL/GenBank/DDBJ whole genome shotgun (WGS) entry which is preliminary data.</text>
</comment>
<dbReference type="Proteomes" id="UP000593566">
    <property type="component" value="Unassembled WGS sequence"/>
</dbReference>
<dbReference type="PROSITE" id="PS51186">
    <property type="entry name" value="GNAT"/>
    <property type="match status" value="1"/>
</dbReference>
<keyword evidence="4" id="KW-1185">Reference proteome</keyword>
<dbReference type="InterPro" id="IPR051531">
    <property type="entry name" value="N-acetyltransferase"/>
</dbReference>
<evidence type="ECO:0000313" key="4">
    <source>
        <dbReference type="Proteomes" id="UP000593566"/>
    </source>
</evidence>
<accession>A0A8H6CP82</accession>
<dbReference type="PANTHER" id="PTHR43792:SF1">
    <property type="entry name" value="N-ACETYLTRANSFERASE DOMAIN-CONTAINING PROTEIN"/>
    <property type="match status" value="1"/>
</dbReference>
<name>A0A8H6CP82_9LECA</name>
<dbReference type="GeneID" id="59336737"/>
<feature type="region of interest" description="Disordered" evidence="1">
    <location>
        <begin position="1"/>
        <end position="25"/>
    </location>
</feature>
<dbReference type="PANTHER" id="PTHR43792">
    <property type="entry name" value="GNAT FAMILY, PUTATIVE (AFU_ORTHOLOGUE AFUA_3G00765)-RELATED-RELATED"/>
    <property type="match status" value="1"/>
</dbReference>
<evidence type="ECO:0000313" key="3">
    <source>
        <dbReference type="EMBL" id="KAF6226899.1"/>
    </source>
</evidence>
<dbReference type="AlphaFoldDB" id="A0A8H6CP82"/>
<gene>
    <name evidence="3" type="ORF">HO133_008340</name>
</gene>
<dbReference type="GO" id="GO:0016747">
    <property type="term" value="F:acyltransferase activity, transferring groups other than amino-acyl groups"/>
    <property type="evidence" value="ECO:0007669"/>
    <property type="project" value="InterPro"/>
</dbReference>
<dbReference type="InterPro" id="IPR016181">
    <property type="entry name" value="Acyl_CoA_acyltransferase"/>
</dbReference>
<evidence type="ECO:0000259" key="2">
    <source>
        <dbReference type="PROSITE" id="PS51186"/>
    </source>
</evidence>
<dbReference type="RefSeq" id="XP_037155208.1">
    <property type="nucleotide sequence ID" value="XM_037299207.1"/>
</dbReference>